<evidence type="ECO:0000256" key="5">
    <source>
        <dbReference type="ARBA" id="ARBA00022927"/>
    </source>
</evidence>
<evidence type="ECO:0000256" key="3">
    <source>
        <dbReference type="ARBA" id="ARBA00020976"/>
    </source>
</evidence>
<dbReference type="InterPro" id="IPR007265">
    <property type="entry name" value="COG_su3"/>
</dbReference>
<evidence type="ECO:0000256" key="1">
    <source>
        <dbReference type="ARBA" id="ARBA00004395"/>
    </source>
</evidence>
<feature type="region of interest" description="Disordered" evidence="9">
    <location>
        <begin position="1"/>
        <end position="38"/>
    </location>
</feature>
<dbReference type="Proteomes" id="UP000694888">
    <property type="component" value="Unplaced"/>
</dbReference>
<sequence length="885" mass="99852">MADTSQSRAVDPRVIRDRLSQWEAQSDPKAPLSSKQRDLIHDLSTVVSERQLPKDLPEDDSPSLASVRLNPLEKSGEETSLSTFITETKLPEGNKIENAQQFFSWFAELEESLDQDDGGLYSQYTEELGAYREQCNNVLSEVRSALEYLQQLQVQYVHVSTKTNALHEECEHLLAEQTHLMDLAESISNKLSYFNELDSISTKLSRQMLSVTGETFIPLLSRMDECILYLKSNPRYKECDIYLARFRQCLSKALNLIKTHINNILLNATQQVQPKKDAPNMADNAFTLFYGKFRANAPKVKAMTEQLEIRMDKDNEYSQALGDCHSFYFSQREVLLGPSISTTITDMASKHVRDHCALMRSGCAFMVHVCEDEYQLFFNFFSKATPLLDEMLERVCNNLYDVLRPLIIHINHLETLSELCSILKIEMMEEHVRQNPQELAAFESVCQQMLMDVQERLVYRTYIYIKSDILQYNAAAGDLAYPEKLEMMESIAEGLKKGKPARSGHSRSGHSRTPSNASSTSHEVAMLTGGEESAPAPTPTGPSTNGSATNDGAVPTTPSTNGGEDELTEVSLDRSLEEPGSNMPMSPADLHGMWYPTVRRALVTLSKLYRCIDKTTFQGLSQETLQACIVSLKNAKEGIVKRKQSVLDGELFLIKHLLILREQIAPFQADFSIRETHLDFSKFRDMAGLKEGSLGLHSLVDAAYSLFNKKSQLFSLSSNNALLQFILEGTPQVTEMFVDSKRDVDQQLKTTCEDFIHHVSDIFTAPLQAFLSRANIVVSMKEDVGSKVTLRQQPFASPEKLHDVTAETYRNIKAKLALVQRSMALYLANRDTEAILFRPIKVNVLQSFQKLQELMTQHYTEEDILIVACPSSEQVNLLLSTNMKK</sequence>
<name>A0ABM1AAH7_APLCA</name>
<keyword evidence="4" id="KW-0813">Transport</keyword>
<protein>
    <recommendedName>
        <fullName evidence="3">Conserved oligomeric Golgi complex subunit 3</fullName>
    </recommendedName>
    <alternativeName>
        <fullName evidence="8">Component of oligomeric Golgi complex 3</fullName>
    </alternativeName>
</protein>
<proteinExistence type="inferred from homology"/>
<dbReference type="InterPro" id="IPR048320">
    <property type="entry name" value="COG3_N"/>
</dbReference>
<feature type="compositionally biased region" description="Basic residues" evidence="9">
    <location>
        <begin position="497"/>
        <end position="510"/>
    </location>
</feature>
<evidence type="ECO:0000256" key="9">
    <source>
        <dbReference type="SAM" id="MobiDB-lite"/>
    </source>
</evidence>
<dbReference type="Pfam" id="PF20671">
    <property type="entry name" value="COG3_C"/>
    <property type="match status" value="1"/>
</dbReference>
<organism evidence="12 13">
    <name type="scientific">Aplysia californica</name>
    <name type="common">California sea hare</name>
    <dbReference type="NCBI Taxonomy" id="6500"/>
    <lineage>
        <taxon>Eukaryota</taxon>
        <taxon>Metazoa</taxon>
        <taxon>Spiralia</taxon>
        <taxon>Lophotrochozoa</taxon>
        <taxon>Mollusca</taxon>
        <taxon>Gastropoda</taxon>
        <taxon>Heterobranchia</taxon>
        <taxon>Euthyneura</taxon>
        <taxon>Tectipleura</taxon>
        <taxon>Aplysiida</taxon>
        <taxon>Aplysioidea</taxon>
        <taxon>Aplysiidae</taxon>
        <taxon>Aplysia</taxon>
    </lineage>
</organism>
<dbReference type="PANTHER" id="PTHR13302:SF8">
    <property type="entry name" value="CONSERVED OLIGOMERIC GOLGI COMPLEX SUBUNIT 3"/>
    <property type="match status" value="1"/>
</dbReference>
<dbReference type="InterPro" id="IPR048685">
    <property type="entry name" value="COG3_C"/>
</dbReference>
<dbReference type="GeneID" id="101846098"/>
<feature type="domain" description="Conserved oligomeric Golgi complex subunit 3 N-terminal" evidence="10">
    <location>
        <begin position="123"/>
        <end position="265"/>
    </location>
</feature>
<dbReference type="RefSeq" id="XP_012943983.2">
    <property type="nucleotide sequence ID" value="XM_013088529.2"/>
</dbReference>
<dbReference type="Pfam" id="PF04136">
    <property type="entry name" value="COG3_N"/>
    <property type="match status" value="1"/>
</dbReference>
<dbReference type="PANTHER" id="PTHR13302">
    <property type="entry name" value="CONSERVED OLIGOMERIC GOLGI COMPLEX COMPONENT 3"/>
    <property type="match status" value="1"/>
</dbReference>
<comment type="subcellular location">
    <subcellularLocation>
        <location evidence="1">Golgi apparatus membrane</location>
        <topology evidence="1">Peripheral membrane protein</topology>
    </subcellularLocation>
</comment>
<keyword evidence="12" id="KW-1185">Reference proteome</keyword>
<evidence type="ECO:0000313" key="13">
    <source>
        <dbReference type="RefSeq" id="XP_012943983.2"/>
    </source>
</evidence>
<gene>
    <name evidence="13" type="primary">LOC101846098</name>
</gene>
<accession>A0ABM1AAH7</accession>
<comment type="similarity">
    <text evidence="2">Belongs to the COG3 family.</text>
</comment>
<keyword evidence="6" id="KW-0333">Golgi apparatus</keyword>
<feature type="region of interest" description="Disordered" evidence="9">
    <location>
        <begin position="495"/>
        <end position="567"/>
    </location>
</feature>
<feature type="domain" description="Conserved oligomeric Golgi complex subunit 3 C-terminal" evidence="11">
    <location>
        <begin position="287"/>
        <end position="682"/>
    </location>
</feature>
<feature type="compositionally biased region" description="Polar residues" evidence="9">
    <location>
        <begin position="513"/>
        <end position="522"/>
    </location>
</feature>
<evidence type="ECO:0000313" key="12">
    <source>
        <dbReference type="Proteomes" id="UP000694888"/>
    </source>
</evidence>
<evidence type="ECO:0000256" key="8">
    <source>
        <dbReference type="ARBA" id="ARBA00031339"/>
    </source>
</evidence>
<keyword evidence="7" id="KW-0472">Membrane</keyword>
<evidence type="ECO:0000256" key="6">
    <source>
        <dbReference type="ARBA" id="ARBA00023034"/>
    </source>
</evidence>
<evidence type="ECO:0000256" key="4">
    <source>
        <dbReference type="ARBA" id="ARBA00022448"/>
    </source>
</evidence>
<evidence type="ECO:0000259" key="11">
    <source>
        <dbReference type="Pfam" id="PF20671"/>
    </source>
</evidence>
<evidence type="ECO:0000259" key="10">
    <source>
        <dbReference type="Pfam" id="PF04136"/>
    </source>
</evidence>
<evidence type="ECO:0000256" key="7">
    <source>
        <dbReference type="ARBA" id="ARBA00023136"/>
    </source>
</evidence>
<evidence type="ECO:0000256" key="2">
    <source>
        <dbReference type="ARBA" id="ARBA00009936"/>
    </source>
</evidence>
<feature type="region of interest" description="Disordered" evidence="9">
    <location>
        <begin position="50"/>
        <end position="72"/>
    </location>
</feature>
<feature type="compositionally biased region" description="Basic and acidic residues" evidence="9">
    <location>
        <begin position="10"/>
        <end position="20"/>
    </location>
</feature>
<keyword evidence="5" id="KW-0653">Protein transport</keyword>
<reference evidence="13" key="1">
    <citation type="submission" date="2025-08" db="UniProtKB">
        <authorList>
            <consortium name="RefSeq"/>
        </authorList>
    </citation>
    <scope>IDENTIFICATION</scope>
</reference>